<keyword evidence="1" id="KW-0805">Transcription regulation</keyword>
<dbReference type="PROSITE" id="PS50949">
    <property type="entry name" value="HTH_GNTR"/>
    <property type="match status" value="1"/>
</dbReference>
<dbReference type="CDD" id="cd07377">
    <property type="entry name" value="WHTH_GntR"/>
    <property type="match status" value="1"/>
</dbReference>
<dbReference type="Proteomes" id="UP000468735">
    <property type="component" value="Unassembled WGS sequence"/>
</dbReference>
<dbReference type="EMBL" id="WBMT01000009">
    <property type="protein sequence ID" value="KAB2347369.1"/>
    <property type="molecule type" value="Genomic_DNA"/>
</dbReference>
<gene>
    <name evidence="5" type="ORF">F8566_20365</name>
</gene>
<dbReference type="SMART" id="SM00345">
    <property type="entry name" value="HTH_GNTR"/>
    <property type="match status" value="1"/>
</dbReference>
<keyword evidence="2" id="KW-0238">DNA-binding</keyword>
<evidence type="ECO:0000313" key="5">
    <source>
        <dbReference type="EMBL" id="KAB2347369.1"/>
    </source>
</evidence>
<dbReference type="PANTHER" id="PTHR44846">
    <property type="entry name" value="MANNOSYL-D-GLYCERATE TRANSPORT/METABOLISM SYSTEM REPRESSOR MNGR-RELATED"/>
    <property type="match status" value="1"/>
</dbReference>
<dbReference type="PRINTS" id="PR00035">
    <property type="entry name" value="HTHGNTR"/>
</dbReference>
<dbReference type="PANTHER" id="PTHR44846:SF1">
    <property type="entry name" value="MANNOSYL-D-GLYCERATE TRANSPORT_METABOLISM SYSTEM REPRESSOR MNGR-RELATED"/>
    <property type="match status" value="1"/>
</dbReference>
<evidence type="ECO:0000256" key="3">
    <source>
        <dbReference type="ARBA" id="ARBA00023163"/>
    </source>
</evidence>
<dbReference type="SUPFAM" id="SSF46785">
    <property type="entry name" value="Winged helix' DNA-binding domain"/>
    <property type="match status" value="1"/>
</dbReference>
<evidence type="ECO:0000256" key="1">
    <source>
        <dbReference type="ARBA" id="ARBA00023015"/>
    </source>
</evidence>
<dbReference type="InterPro" id="IPR000524">
    <property type="entry name" value="Tscrpt_reg_HTH_GntR"/>
</dbReference>
<dbReference type="Gene3D" id="1.10.10.10">
    <property type="entry name" value="Winged helix-like DNA-binding domain superfamily/Winged helix DNA-binding domain"/>
    <property type="match status" value="1"/>
</dbReference>
<feature type="domain" description="HTH gntR-type" evidence="4">
    <location>
        <begin position="17"/>
        <end position="85"/>
    </location>
</feature>
<dbReference type="InterPro" id="IPR036388">
    <property type="entry name" value="WH-like_DNA-bd_sf"/>
</dbReference>
<dbReference type="AlphaFoldDB" id="A0A6H9YLI9"/>
<dbReference type="GO" id="GO:0045892">
    <property type="term" value="P:negative regulation of DNA-templated transcription"/>
    <property type="evidence" value="ECO:0007669"/>
    <property type="project" value="TreeGrafter"/>
</dbReference>
<reference evidence="5 6" key="1">
    <citation type="submission" date="2019-09" db="EMBL/GenBank/DDBJ databases">
        <title>Actinomadura physcomitrii sp. nov., a novel actinomycete isolated from moss [Physcomitrium sphaericum (Ludw) Fuernr].</title>
        <authorList>
            <person name="Zhuang X."/>
            <person name="Liu C."/>
        </authorList>
    </citation>
    <scope>NUCLEOTIDE SEQUENCE [LARGE SCALE GENOMIC DNA]</scope>
    <source>
        <strain evidence="5 6">HMC1</strain>
    </source>
</reference>
<comment type="caution">
    <text evidence="5">The sequence shown here is derived from an EMBL/GenBank/DDBJ whole genome shotgun (WGS) entry which is preliminary data.</text>
</comment>
<dbReference type="GO" id="GO:0003677">
    <property type="term" value="F:DNA binding"/>
    <property type="evidence" value="ECO:0007669"/>
    <property type="project" value="UniProtKB-KW"/>
</dbReference>
<dbReference type="InterPro" id="IPR036390">
    <property type="entry name" value="WH_DNA-bd_sf"/>
</dbReference>
<evidence type="ECO:0000259" key="4">
    <source>
        <dbReference type="PROSITE" id="PS50949"/>
    </source>
</evidence>
<protein>
    <submittedName>
        <fullName evidence="5">GntR family transcriptional regulator</fullName>
    </submittedName>
</protein>
<keyword evidence="6" id="KW-1185">Reference proteome</keyword>
<sequence length="94" mass="10241">MGTSTVAAVTVDHDADVPVYQQIALIIKARIDAGEILPRRRIPSESAMVQEFGVARETARRAVAFMRDKGWVYTVPQRGTFVSPPDGEAPADSQ</sequence>
<dbReference type="Pfam" id="PF00392">
    <property type="entry name" value="GntR"/>
    <property type="match status" value="1"/>
</dbReference>
<accession>A0A6H9YLI9</accession>
<organism evidence="5 6">
    <name type="scientific">Actinomadura rudentiformis</name>
    <dbReference type="NCBI Taxonomy" id="359158"/>
    <lineage>
        <taxon>Bacteria</taxon>
        <taxon>Bacillati</taxon>
        <taxon>Actinomycetota</taxon>
        <taxon>Actinomycetes</taxon>
        <taxon>Streptosporangiales</taxon>
        <taxon>Thermomonosporaceae</taxon>
        <taxon>Actinomadura</taxon>
    </lineage>
</organism>
<dbReference type="GO" id="GO:0003700">
    <property type="term" value="F:DNA-binding transcription factor activity"/>
    <property type="evidence" value="ECO:0007669"/>
    <property type="project" value="InterPro"/>
</dbReference>
<proteinExistence type="predicted"/>
<keyword evidence="3" id="KW-0804">Transcription</keyword>
<dbReference type="OrthoDB" id="4338617at2"/>
<name>A0A6H9YLI9_9ACTN</name>
<evidence type="ECO:0000313" key="6">
    <source>
        <dbReference type="Proteomes" id="UP000468735"/>
    </source>
</evidence>
<evidence type="ECO:0000256" key="2">
    <source>
        <dbReference type="ARBA" id="ARBA00023125"/>
    </source>
</evidence>
<dbReference type="InterPro" id="IPR050679">
    <property type="entry name" value="Bact_HTH_transcr_reg"/>
</dbReference>